<dbReference type="Pfam" id="PF05977">
    <property type="entry name" value="MFS_3"/>
    <property type="match status" value="1"/>
</dbReference>
<dbReference type="InterPro" id="IPR010290">
    <property type="entry name" value="TM_effector"/>
</dbReference>
<evidence type="ECO:0000259" key="8">
    <source>
        <dbReference type="PROSITE" id="PS50850"/>
    </source>
</evidence>
<evidence type="ECO:0000256" key="4">
    <source>
        <dbReference type="ARBA" id="ARBA00022692"/>
    </source>
</evidence>
<dbReference type="RefSeq" id="WP_218319538.1">
    <property type="nucleotide sequence ID" value="NZ_JAEEGC010000026.1"/>
</dbReference>
<keyword evidence="4 7" id="KW-0812">Transmembrane</keyword>
<protein>
    <submittedName>
        <fullName evidence="9">MFS transporter</fullName>
    </submittedName>
</protein>
<feature type="transmembrane region" description="Helical" evidence="7">
    <location>
        <begin position="220"/>
        <end position="245"/>
    </location>
</feature>
<evidence type="ECO:0000256" key="1">
    <source>
        <dbReference type="ARBA" id="ARBA00004651"/>
    </source>
</evidence>
<feature type="transmembrane region" description="Helical" evidence="7">
    <location>
        <begin position="20"/>
        <end position="41"/>
    </location>
</feature>
<dbReference type="PANTHER" id="PTHR23513:SF9">
    <property type="entry name" value="ENTEROBACTIN EXPORTER ENTS"/>
    <property type="match status" value="1"/>
</dbReference>
<feature type="transmembrane region" description="Helical" evidence="7">
    <location>
        <begin position="47"/>
        <end position="68"/>
    </location>
</feature>
<accession>A0A949TX21</accession>
<evidence type="ECO:0000256" key="2">
    <source>
        <dbReference type="ARBA" id="ARBA00022448"/>
    </source>
</evidence>
<evidence type="ECO:0000313" key="10">
    <source>
        <dbReference type="Proteomes" id="UP000694308"/>
    </source>
</evidence>
<dbReference type="Proteomes" id="UP000694308">
    <property type="component" value="Unassembled WGS sequence"/>
</dbReference>
<keyword evidence="10" id="KW-1185">Reference proteome</keyword>
<dbReference type="PROSITE" id="PS50850">
    <property type="entry name" value="MFS"/>
    <property type="match status" value="1"/>
</dbReference>
<keyword evidence="2" id="KW-0813">Transport</keyword>
<name>A0A949TX21_9CLOT</name>
<gene>
    <name evidence="9" type="ORF">I6U48_06180</name>
</gene>
<dbReference type="InterPro" id="IPR020846">
    <property type="entry name" value="MFS_dom"/>
</dbReference>
<evidence type="ECO:0000313" key="9">
    <source>
        <dbReference type="EMBL" id="MBV7272503.1"/>
    </source>
</evidence>
<keyword evidence="5 7" id="KW-1133">Transmembrane helix</keyword>
<evidence type="ECO:0000256" key="7">
    <source>
        <dbReference type="SAM" id="Phobius"/>
    </source>
</evidence>
<evidence type="ECO:0000256" key="5">
    <source>
        <dbReference type="ARBA" id="ARBA00022989"/>
    </source>
</evidence>
<feature type="domain" description="Major facilitator superfamily (MFS) profile" evidence="8">
    <location>
        <begin position="1"/>
        <end position="398"/>
    </location>
</feature>
<feature type="transmembrane region" description="Helical" evidence="7">
    <location>
        <begin position="286"/>
        <end position="303"/>
    </location>
</feature>
<dbReference type="GO" id="GO:0005886">
    <property type="term" value="C:plasma membrane"/>
    <property type="evidence" value="ECO:0007669"/>
    <property type="project" value="UniProtKB-SubCell"/>
</dbReference>
<evidence type="ECO:0000256" key="3">
    <source>
        <dbReference type="ARBA" id="ARBA00022475"/>
    </source>
</evidence>
<keyword evidence="6 7" id="KW-0472">Membrane</keyword>
<feature type="transmembrane region" description="Helical" evidence="7">
    <location>
        <begin position="143"/>
        <end position="166"/>
    </location>
</feature>
<dbReference type="PANTHER" id="PTHR23513">
    <property type="entry name" value="INTEGRAL MEMBRANE EFFLUX PROTEIN-RELATED"/>
    <property type="match status" value="1"/>
</dbReference>
<dbReference type="EMBL" id="JAEEGC010000026">
    <property type="protein sequence ID" value="MBV7272503.1"/>
    <property type="molecule type" value="Genomic_DNA"/>
</dbReference>
<dbReference type="AlphaFoldDB" id="A0A949TX21"/>
<feature type="transmembrane region" description="Helical" evidence="7">
    <location>
        <begin position="109"/>
        <end position="131"/>
    </location>
</feature>
<comment type="caution">
    <text evidence="9">The sequence shown here is derived from an EMBL/GenBank/DDBJ whole genome shotgun (WGS) entry which is preliminary data.</text>
</comment>
<sequence length="408" mass="44017">MDTVRTSSLLKNKSLRSLMLARVSTNFAYQMLTVAIGWQMYSLTHSAFYLGLVGLVQFLPMLLLSLFVGQLSDRHDRRKIISISQIAESISIFVLAFGNYSGWITKERFLIIIFLIAVAHSFEGPPMQALLPNIVEKDIFPSASALMSSASQFAVIIGPGVGGILYHFGATLIYSIVGSLLLVSSILVSQILIIKEERKNEPANLKSLFAGISFIKSRPIILGAISLDLFAVLFGGATALLPIYASNILHIGSFGLGILRSAPAVGALLMSAVLARRPLNEKVGRTMFIAVIFFGISTIIFAISKSVIVSFLALFVLGASDVISVVIRSTLVQLETPDNMRGRVSSVNMIFIGTSNQLGEFESGITASFFGTVPAALLGGIGTIIVVLIWIKLFPSLFNVNKFVTSES</sequence>
<comment type="subcellular location">
    <subcellularLocation>
        <location evidence="1">Cell membrane</location>
        <topology evidence="1">Multi-pass membrane protein</topology>
    </subcellularLocation>
</comment>
<feature type="transmembrane region" description="Helical" evidence="7">
    <location>
        <begin position="172"/>
        <end position="194"/>
    </location>
</feature>
<feature type="transmembrane region" description="Helical" evidence="7">
    <location>
        <begin position="369"/>
        <end position="391"/>
    </location>
</feature>
<reference evidence="9" key="1">
    <citation type="submission" date="2020-12" db="EMBL/GenBank/DDBJ databases">
        <title>Clostridium thailandense sp. nov., a novel acetogenic bacterium isolated from peat land soil in Thailand.</title>
        <authorList>
            <person name="Chaikitkaew S."/>
            <person name="Birkeland N.K."/>
        </authorList>
    </citation>
    <scope>NUCLEOTIDE SEQUENCE</scope>
    <source>
        <strain evidence="9">PL3</strain>
    </source>
</reference>
<feature type="transmembrane region" description="Helical" evidence="7">
    <location>
        <begin position="309"/>
        <end position="331"/>
    </location>
</feature>
<dbReference type="GO" id="GO:0022857">
    <property type="term" value="F:transmembrane transporter activity"/>
    <property type="evidence" value="ECO:0007669"/>
    <property type="project" value="InterPro"/>
</dbReference>
<evidence type="ECO:0000256" key="6">
    <source>
        <dbReference type="ARBA" id="ARBA00023136"/>
    </source>
</evidence>
<proteinExistence type="predicted"/>
<keyword evidence="3" id="KW-1003">Cell membrane</keyword>
<organism evidence="9 10">
    <name type="scientific">Clostridium thailandense</name>
    <dbReference type="NCBI Taxonomy" id="2794346"/>
    <lineage>
        <taxon>Bacteria</taxon>
        <taxon>Bacillati</taxon>
        <taxon>Bacillota</taxon>
        <taxon>Clostridia</taxon>
        <taxon>Eubacteriales</taxon>
        <taxon>Clostridiaceae</taxon>
        <taxon>Clostridium</taxon>
    </lineage>
</organism>
<feature type="transmembrane region" description="Helical" evidence="7">
    <location>
        <begin position="251"/>
        <end position="274"/>
    </location>
</feature>
<dbReference type="CDD" id="cd06173">
    <property type="entry name" value="MFS_MefA_like"/>
    <property type="match status" value="1"/>
</dbReference>